<dbReference type="Proteomes" id="UP000225706">
    <property type="component" value="Unassembled WGS sequence"/>
</dbReference>
<dbReference type="AlphaFoldDB" id="A0A2B4SKW4"/>
<evidence type="ECO:0000313" key="3">
    <source>
        <dbReference type="Proteomes" id="UP000225706"/>
    </source>
</evidence>
<protein>
    <submittedName>
        <fullName evidence="2">Uncharacterized protein</fullName>
    </submittedName>
</protein>
<dbReference type="OrthoDB" id="5953554at2759"/>
<sequence>MVDAAWKRFKDKVAAKAGEQGPSWKTLEQIPDMKVIYVRFVTGNIQDCVPEWRISKSDLEMVRSHSHTLKRSEGPSSPPKVVKGSGASSSPSKFAPLSLSVADMIKLGKIGTTQDPTTLLQSHTFDMDLLSWSKLPITAEFNEEKEPFAHGGFRNAYKAIKKHPQFKGSTWVIKRYLPDAVKGINYIGKTGQQHTQKVVQMHLPAKNFACQLE</sequence>
<comment type="caution">
    <text evidence="2">The sequence shown here is derived from an EMBL/GenBank/DDBJ whole genome shotgun (WGS) entry which is preliminary data.</text>
</comment>
<evidence type="ECO:0000256" key="1">
    <source>
        <dbReference type="SAM" id="MobiDB-lite"/>
    </source>
</evidence>
<dbReference type="EMBL" id="LSMT01000037">
    <property type="protein sequence ID" value="PFX31324.1"/>
    <property type="molecule type" value="Genomic_DNA"/>
</dbReference>
<dbReference type="Gene3D" id="3.30.200.20">
    <property type="entry name" value="Phosphorylase Kinase, domain 1"/>
    <property type="match status" value="1"/>
</dbReference>
<keyword evidence="3" id="KW-1185">Reference proteome</keyword>
<accession>A0A2B4SKW4</accession>
<feature type="region of interest" description="Disordered" evidence="1">
    <location>
        <begin position="65"/>
        <end position="93"/>
    </location>
</feature>
<evidence type="ECO:0000313" key="2">
    <source>
        <dbReference type="EMBL" id="PFX31324.1"/>
    </source>
</evidence>
<organism evidence="2 3">
    <name type="scientific">Stylophora pistillata</name>
    <name type="common">Smooth cauliflower coral</name>
    <dbReference type="NCBI Taxonomy" id="50429"/>
    <lineage>
        <taxon>Eukaryota</taxon>
        <taxon>Metazoa</taxon>
        <taxon>Cnidaria</taxon>
        <taxon>Anthozoa</taxon>
        <taxon>Hexacorallia</taxon>
        <taxon>Scleractinia</taxon>
        <taxon>Astrocoeniina</taxon>
        <taxon>Pocilloporidae</taxon>
        <taxon>Stylophora</taxon>
    </lineage>
</organism>
<reference evidence="3" key="1">
    <citation type="journal article" date="2017" name="bioRxiv">
        <title>Comparative analysis of the genomes of Stylophora pistillata and Acropora digitifera provides evidence for extensive differences between species of corals.</title>
        <authorList>
            <person name="Voolstra C.R."/>
            <person name="Li Y."/>
            <person name="Liew Y.J."/>
            <person name="Baumgarten S."/>
            <person name="Zoccola D."/>
            <person name="Flot J.-F."/>
            <person name="Tambutte S."/>
            <person name="Allemand D."/>
            <person name="Aranda M."/>
        </authorList>
    </citation>
    <scope>NUCLEOTIDE SEQUENCE [LARGE SCALE GENOMIC DNA]</scope>
</reference>
<gene>
    <name evidence="2" type="ORF">AWC38_SpisGene3831</name>
</gene>
<proteinExistence type="predicted"/>
<name>A0A2B4SKW4_STYPI</name>